<evidence type="ECO:0000313" key="1">
    <source>
        <dbReference type="EMBL" id="ABB50194.1"/>
    </source>
</evidence>
<dbReference type="RefSeq" id="WP_011376685.1">
    <property type="nucleotide sequence ID" value="NC_007577.1"/>
</dbReference>
<dbReference type="OrthoDB" id="539844at2"/>
<name>Q31AA1_PROM9</name>
<reference evidence="2" key="1">
    <citation type="submission" date="2005-07" db="EMBL/GenBank/DDBJ databases">
        <title>Complete sequence of Prochlorococcus marinus str. MIT 9312.</title>
        <authorList>
            <consortium name="US DOE Joint Genome Institute"/>
            <person name="Copeland A."/>
            <person name="Lucas S."/>
            <person name="Lapidus A."/>
            <person name="Barry K."/>
            <person name="Detter J.C."/>
            <person name="Glavina T."/>
            <person name="Hammon N."/>
            <person name="Israni S."/>
            <person name="Pitluck S."/>
            <person name="Thiel J."/>
            <person name="Schmutz J."/>
            <person name="Larimer F."/>
            <person name="Land M."/>
            <person name="Kyrpides N."/>
            <person name="Lykidis A."/>
            <person name="Richardson P."/>
        </authorList>
    </citation>
    <scope>NUCLEOTIDE SEQUENCE [LARGE SCALE GENOMIC DNA]</scope>
    <source>
        <strain evidence="2">MIT 9312</strain>
    </source>
</reference>
<organism evidence="1 2">
    <name type="scientific">Prochlorococcus marinus (strain MIT 9312)</name>
    <dbReference type="NCBI Taxonomy" id="74546"/>
    <lineage>
        <taxon>Bacteria</taxon>
        <taxon>Bacillati</taxon>
        <taxon>Cyanobacteriota</taxon>
        <taxon>Cyanophyceae</taxon>
        <taxon>Synechococcales</taxon>
        <taxon>Prochlorococcaceae</taxon>
        <taxon>Prochlorococcus</taxon>
    </lineage>
</organism>
<accession>Q31AA1</accession>
<dbReference type="EMBL" id="CP000111">
    <property type="protein sequence ID" value="ABB50194.1"/>
    <property type="molecule type" value="Genomic_DNA"/>
</dbReference>
<dbReference type="Proteomes" id="UP000002715">
    <property type="component" value="Chromosome"/>
</dbReference>
<gene>
    <name evidence="1" type="ordered locus">PMT9312_1135</name>
</gene>
<proteinExistence type="predicted"/>
<dbReference type="AlphaFoldDB" id="Q31AA1"/>
<dbReference type="KEGG" id="pmi:PMT9312_1135"/>
<evidence type="ECO:0000313" key="2">
    <source>
        <dbReference type="Proteomes" id="UP000002715"/>
    </source>
</evidence>
<dbReference type="HOGENOM" id="CLU_865620_0_0_3"/>
<sequence>MNYSKLSKKLFLSLSILGLLLNAEPSKSNEWEENAETVSCTTGHADMSNAAVGADHSQPFSIVSNAVNPHKACLQTPEGYEITLYKVGMCKNNPFDETNDNVNLAFTEANGCVWTMESSAGATVDLAASLGQSSALPSASSRPPSGTYKYFLIVMNPNIKLKGSFITTDATNGGTFHTKPGTSEVDTEGEFDSSLSSSQFFTADFSDALGFNNRDECRYSYQRTVSTGSNQGVIQAVLTNDLFETATTCSGITKLVGQFKATTPVVISDETNGLEIAFSISGAGLWVEGGGGGGGAGHPRSLHNQPIYAYAGDFVPKFKKF</sequence>
<protein>
    <submittedName>
        <fullName evidence="1">Protein family PM-13</fullName>
    </submittedName>
</protein>